<evidence type="ECO:0000313" key="5">
    <source>
        <dbReference type="Proteomes" id="UP000663879"/>
    </source>
</evidence>
<name>A0A813Q7V0_9BILA</name>
<keyword evidence="5" id="KW-1185">Reference proteome</keyword>
<dbReference type="Proteomes" id="UP000663879">
    <property type="component" value="Unassembled WGS sequence"/>
</dbReference>
<accession>A0A813Q7V0</accession>
<dbReference type="GO" id="GO:0005634">
    <property type="term" value="C:nucleus"/>
    <property type="evidence" value="ECO:0007669"/>
    <property type="project" value="TreeGrafter"/>
</dbReference>
<keyword evidence="2" id="KW-0175">Coiled coil</keyword>
<feature type="compositionally biased region" description="Basic and acidic residues" evidence="3">
    <location>
        <begin position="721"/>
        <end position="732"/>
    </location>
</feature>
<dbReference type="InterPro" id="IPR029060">
    <property type="entry name" value="PIN-like_dom_sf"/>
</dbReference>
<dbReference type="PANTHER" id="PTHR15976">
    <property type="entry name" value="CONSTITUTIVE COACTIVATOR OF PEROXISOME PROLIFERATOR-ACTIVATED RECEPTOR GAMMA"/>
    <property type="match status" value="1"/>
</dbReference>
<dbReference type="AlphaFoldDB" id="A0A813Q7V0"/>
<gene>
    <name evidence="4" type="ORF">OXX778_LOCUS4561</name>
</gene>
<feature type="coiled-coil region" evidence="2">
    <location>
        <begin position="853"/>
        <end position="880"/>
    </location>
</feature>
<evidence type="ECO:0000256" key="3">
    <source>
        <dbReference type="SAM" id="MobiDB-lite"/>
    </source>
</evidence>
<evidence type="ECO:0000313" key="4">
    <source>
        <dbReference type="EMBL" id="CAF0763518.1"/>
    </source>
</evidence>
<feature type="region of interest" description="Disordered" evidence="3">
    <location>
        <begin position="699"/>
        <end position="757"/>
    </location>
</feature>
<evidence type="ECO:0000256" key="2">
    <source>
        <dbReference type="SAM" id="Coils"/>
    </source>
</evidence>
<sequence>MQLTDFLFQYFDNKIPFFRDKVDFTRVANENKKKDPLKSPCLKLLIDADSAMDRLTGGRYPDWQSGGQWGHVSNFYTELKRVCKNNSIEIVIFFNGTLPNLKSNKWYQKQLEIRKRANSIFNSNGMPEQKNWIEPVYSTQSIIFELNSGYYTNGDNIQNNVFCYSTYTDHNKDIVNYLIKNKCDCLLTDNLELIGLVMLNRRFEKNENLKNLSLLSAKSVKLSTLLELTAYTYNFEDYLNMPNMNYEAFGWLMIIVSLSSLNFEALKSFFKRILPFKKIEDTEYKNYKIEVVDKLIKFIESNGSSMTIDVLITEEILNSTDEDQIKHRQTIIDYVNYMFTEDFDTNPLWARSKHELLSNKLFTKVFKSSNDADTSNISTDSEKDLEVSIYDEQYELTLKQLHVNCIKPSNIINLILKKQFFLPVILEPTTSSELRKADDIYKSIRERCYSALFSGESETLVEEYYLDYEMNILKKQKVNVTPLDKTKKIDHIMNMKRNDRKIQFCKTIGESFSFMSPQIFTTNLNLLIPCLVIRYLIKQEMLTENDIISFLATFDKYVFRNKREFEGKRDLRATYLATMFLKGIEYFSFVNEVFGNPLQFKSFYLKNYFDGNVFQKYYYQAYNNECSLEEKISCNNVKIMLKFVKMDIRNLILPSTPKFPAREIDPVSQENNKPIIEDDEIDLKPNRIYLGRGLLTKNMAKSRETPKPNGNSLFGKSKSTKNTEKNNPRQFEDSANATSSRNLIRSNRHSSPISDLNQEKCNLDEDYDWEETKLVRFPLEHVKLQDEVMELISLLNSKKLQTTQTRSLRYTFSREAIENYEKSHNFKPKQEKSVEKKYPKMIKLSDFPILMQMDSLIKRKQNLLEQISKLDSQSEQASRSS</sequence>
<dbReference type="InterPro" id="IPR026784">
    <property type="entry name" value="Coact_PPARg"/>
</dbReference>
<feature type="compositionally biased region" description="Polar residues" evidence="3">
    <location>
        <begin position="733"/>
        <end position="756"/>
    </location>
</feature>
<reference evidence="4" key="1">
    <citation type="submission" date="2021-02" db="EMBL/GenBank/DDBJ databases">
        <authorList>
            <person name="Nowell W R."/>
        </authorList>
    </citation>
    <scope>NUCLEOTIDE SEQUENCE</scope>
    <source>
        <strain evidence="4">Ploen Becks lab</strain>
    </source>
</reference>
<dbReference type="SUPFAM" id="SSF88723">
    <property type="entry name" value="PIN domain-like"/>
    <property type="match status" value="1"/>
</dbReference>
<comment type="similarity">
    <text evidence="1">Belongs to the constitutive coactivator of PPAR-gamma family.</text>
</comment>
<comment type="caution">
    <text evidence="4">The sequence shown here is derived from an EMBL/GenBank/DDBJ whole genome shotgun (WGS) entry which is preliminary data.</text>
</comment>
<dbReference type="PANTHER" id="PTHR15976:SF16">
    <property type="entry name" value="ASTEROID DOMAIN-CONTAINING PROTEIN"/>
    <property type="match status" value="1"/>
</dbReference>
<proteinExistence type="inferred from homology"/>
<dbReference type="EMBL" id="CAJNOC010000454">
    <property type="protein sequence ID" value="CAF0763518.1"/>
    <property type="molecule type" value="Genomic_DNA"/>
</dbReference>
<protein>
    <submittedName>
        <fullName evidence="4">Uncharacterized protein</fullName>
    </submittedName>
</protein>
<dbReference type="OrthoDB" id="10061469at2759"/>
<evidence type="ECO:0000256" key="1">
    <source>
        <dbReference type="ARBA" id="ARBA00009495"/>
    </source>
</evidence>
<organism evidence="4 5">
    <name type="scientific">Brachionus calyciflorus</name>
    <dbReference type="NCBI Taxonomy" id="104777"/>
    <lineage>
        <taxon>Eukaryota</taxon>
        <taxon>Metazoa</taxon>
        <taxon>Spiralia</taxon>
        <taxon>Gnathifera</taxon>
        <taxon>Rotifera</taxon>
        <taxon>Eurotatoria</taxon>
        <taxon>Monogononta</taxon>
        <taxon>Pseudotrocha</taxon>
        <taxon>Ploima</taxon>
        <taxon>Brachionidae</taxon>
        <taxon>Brachionus</taxon>
    </lineage>
</organism>